<protein>
    <submittedName>
        <fullName evidence="4">Short-chain dehydrogenase putative</fullName>
    </submittedName>
</protein>
<name>A0A068REX3_9FUNG</name>
<dbReference type="InterPro" id="IPR052146">
    <property type="entry name" value="HOT1"/>
</dbReference>
<evidence type="ECO:0000256" key="1">
    <source>
        <dbReference type="SAM" id="MobiDB-lite"/>
    </source>
</evidence>
<feature type="domain" description="Transcription activator GCR1-like" evidence="2">
    <location>
        <begin position="631"/>
        <end position="705"/>
    </location>
</feature>
<dbReference type="OrthoDB" id="2281860at2759"/>
<dbReference type="STRING" id="1263082.A0A068REX3"/>
<dbReference type="GO" id="GO:0060963">
    <property type="term" value="P:positive regulation of ribosomal protein gene transcription by RNA polymerase II"/>
    <property type="evidence" value="ECO:0007669"/>
    <property type="project" value="TreeGrafter"/>
</dbReference>
<feature type="compositionally biased region" description="Low complexity" evidence="1">
    <location>
        <begin position="21"/>
        <end position="49"/>
    </location>
</feature>
<dbReference type="Pfam" id="PF16787">
    <property type="entry name" value="NDC10_II"/>
    <property type="match status" value="1"/>
</dbReference>
<gene>
    <name evidence="4" type="ORF">LCOR_00489.1</name>
</gene>
<dbReference type="InterPro" id="IPR031872">
    <property type="entry name" value="NDC10_II"/>
</dbReference>
<dbReference type="EMBL" id="CBTN010000002">
    <property type="protein sequence ID" value="CDH48718.1"/>
    <property type="molecule type" value="Genomic_DNA"/>
</dbReference>
<evidence type="ECO:0000259" key="2">
    <source>
        <dbReference type="Pfam" id="PF12550"/>
    </source>
</evidence>
<evidence type="ECO:0000259" key="3">
    <source>
        <dbReference type="Pfam" id="PF16787"/>
    </source>
</evidence>
<feature type="region of interest" description="Disordered" evidence="1">
    <location>
        <begin position="592"/>
        <end position="620"/>
    </location>
</feature>
<dbReference type="InterPro" id="IPR011010">
    <property type="entry name" value="DNA_brk_join_enz"/>
</dbReference>
<accession>A0A068REX3</accession>
<dbReference type="VEuPathDB" id="FungiDB:LCOR_00489.1"/>
<proteinExistence type="predicted"/>
<keyword evidence="5" id="KW-1185">Reference proteome</keyword>
<feature type="compositionally biased region" description="Low complexity" evidence="1">
    <location>
        <begin position="597"/>
        <end position="620"/>
    </location>
</feature>
<dbReference type="Gene3D" id="1.10.443.20">
    <property type="entry name" value="Centromere DNA-binding protein complex CBF3 subunit, domain 2"/>
    <property type="match status" value="1"/>
</dbReference>
<evidence type="ECO:0000313" key="4">
    <source>
        <dbReference type="EMBL" id="CDH48718.1"/>
    </source>
</evidence>
<dbReference type="PANTHER" id="PTHR37784:SF2">
    <property type="entry name" value="HIGH-OSMOLARITY-INDUCED TRANSCRIPTION PROTEIN 1"/>
    <property type="match status" value="1"/>
</dbReference>
<organism evidence="4 5">
    <name type="scientific">Lichtheimia corymbifera JMRC:FSU:9682</name>
    <dbReference type="NCBI Taxonomy" id="1263082"/>
    <lineage>
        <taxon>Eukaryota</taxon>
        <taxon>Fungi</taxon>
        <taxon>Fungi incertae sedis</taxon>
        <taxon>Mucoromycota</taxon>
        <taxon>Mucoromycotina</taxon>
        <taxon>Mucoromycetes</taxon>
        <taxon>Mucorales</taxon>
        <taxon>Lichtheimiaceae</taxon>
        <taxon>Lichtheimia</taxon>
    </lineage>
</organism>
<dbReference type="SUPFAM" id="SSF56349">
    <property type="entry name" value="DNA breaking-rejoining enzymes"/>
    <property type="match status" value="1"/>
</dbReference>
<dbReference type="PANTHER" id="PTHR37784">
    <property type="entry name" value="PROTEIN MSN1"/>
    <property type="match status" value="1"/>
</dbReference>
<dbReference type="InterPro" id="IPR022210">
    <property type="entry name" value="TF_GCR1-like"/>
</dbReference>
<dbReference type="GO" id="GO:0000978">
    <property type="term" value="F:RNA polymerase II cis-regulatory region sequence-specific DNA binding"/>
    <property type="evidence" value="ECO:0007669"/>
    <property type="project" value="TreeGrafter"/>
</dbReference>
<feature type="domain" description="Ndc10" evidence="3">
    <location>
        <begin position="213"/>
        <end position="503"/>
    </location>
</feature>
<evidence type="ECO:0000313" key="5">
    <source>
        <dbReference type="Proteomes" id="UP000027586"/>
    </source>
</evidence>
<feature type="region of interest" description="Disordered" evidence="1">
    <location>
        <begin position="1"/>
        <end position="49"/>
    </location>
</feature>
<dbReference type="AlphaFoldDB" id="A0A068REX3"/>
<dbReference type="InterPro" id="IPR038279">
    <property type="entry name" value="Ndc10_dom2_sf"/>
</dbReference>
<dbReference type="Proteomes" id="UP000027586">
    <property type="component" value="Unassembled WGS sequence"/>
</dbReference>
<dbReference type="GO" id="GO:0000981">
    <property type="term" value="F:DNA-binding transcription factor activity, RNA polymerase II-specific"/>
    <property type="evidence" value="ECO:0007669"/>
    <property type="project" value="TreeGrafter"/>
</dbReference>
<comment type="caution">
    <text evidence="4">The sequence shown here is derived from an EMBL/GenBank/DDBJ whole genome shotgun (WGS) entry which is preliminary data.</text>
</comment>
<reference evidence="4" key="1">
    <citation type="submission" date="2013-08" db="EMBL/GenBank/DDBJ databases">
        <title>Gene expansion shapes genome architecture in the human pathogen Lichtheimia corymbifera: an evolutionary genomics analysis in the ancient terrestrial Mucorales (Mucoromycotina).</title>
        <authorList>
            <person name="Schwartze V.U."/>
            <person name="Winter S."/>
            <person name="Shelest E."/>
            <person name="Marcet-Houben M."/>
            <person name="Horn F."/>
            <person name="Wehner S."/>
            <person name="Hoffmann K."/>
            <person name="Riege K."/>
            <person name="Sammeth M."/>
            <person name="Nowrousian M."/>
            <person name="Valiante V."/>
            <person name="Linde J."/>
            <person name="Jacobsen I.D."/>
            <person name="Marz M."/>
            <person name="Brakhage A.A."/>
            <person name="Gabaldon T."/>
            <person name="Bocker S."/>
            <person name="Voigt K."/>
        </authorList>
    </citation>
    <scope>NUCLEOTIDE SEQUENCE [LARGE SCALE GENOMIC DNA]</scope>
    <source>
        <strain evidence="4">FSU 9682</strain>
    </source>
</reference>
<dbReference type="Pfam" id="PF12550">
    <property type="entry name" value="GCR1_C"/>
    <property type="match status" value="1"/>
</dbReference>
<sequence length="734" mass="83339">MPRVSARSRFNAHRSTPPPSSSSLSSSSSSSSSTVASSSSSSSSSSTISNAIREQEIKLKALASKEKARPYQTIRSYSSRQKRFKEWCEACGYEDGYLVTGGKMLRYLQDVVVPEGNLRKANQENGDPYPLTTGSIKQYTKAIVDLYQSQRVHGINNNEHPRDAAYKAWIHSFHYEERQRSRDMYIDRGIGSIQDGYTMDEMVKVSEYFFINGQEPHQRERMTFLLEHVMLLRGDDTRSLELADIFVQFAEEGPTKCPVLVVMLDSGKTNQRHEKQYVAGIRHKDVRICALGAMAIYFFYRWQLLQGKDSENFPTFDSNRWFDTKVCKGFHKTKKIHYVTQYRMITKAFNACNIHSKHKTHAGRGSGARQAEAAGVSEDNLKRHGRWETGSMGTHYLKNFPFRAIRSLSGFPIDGGQFFLERAVVTPSESLQQKVFPSVEHWLSRVQDDDDNDCPQTICAQGFLNLIKELRVVFLQDVVMLRDLPHLSTSKLFNHALFEDPEFLQFEQQLLTASRTESNPQQTHLHQVAPIIANGLSDLGGRIDGIESRLEQHFHEAQQARVAACNTEQSIKRLFQGLAGLANSINDPTFAPTFTGSSNTNSINDNNDNSNSNTSTSDNISTDQNYEIKLVDNVMQAWKEWDTGLLLGSPAIKDLEARFNTDWRNSGKARQRFSRRMKIIKAIEKISNDEGVGKDVAASRLDERRAQNGWSMDRLQKELTKRDVLDIMQGLDYE</sequence>